<dbReference type="GO" id="GO:0016491">
    <property type="term" value="F:oxidoreductase activity"/>
    <property type="evidence" value="ECO:0007669"/>
    <property type="project" value="UniProtKB-KW"/>
</dbReference>
<organism evidence="2 3">
    <name type="scientific">Streptomyces milbemycinicus</name>
    <dbReference type="NCBI Taxonomy" id="476552"/>
    <lineage>
        <taxon>Bacteria</taxon>
        <taxon>Bacillati</taxon>
        <taxon>Actinomycetota</taxon>
        <taxon>Actinomycetes</taxon>
        <taxon>Kitasatosporales</taxon>
        <taxon>Streptomycetaceae</taxon>
        <taxon>Streptomyces</taxon>
    </lineage>
</organism>
<evidence type="ECO:0000313" key="3">
    <source>
        <dbReference type="Proteomes" id="UP001620295"/>
    </source>
</evidence>
<keyword evidence="3" id="KW-1185">Reference proteome</keyword>
<dbReference type="PANTHER" id="PTHR30543">
    <property type="entry name" value="CHROMATE REDUCTASE"/>
    <property type="match status" value="1"/>
</dbReference>
<dbReference type="PANTHER" id="PTHR30543:SF21">
    <property type="entry name" value="NAD(P)H-DEPENDENT FMN REDUCTASE LOT6"/>
    <property type="match status" value="1"/>
</dbReference>
<dbReference type="InterPro" id="IPR050712">
    <property type="entry name" value="NAD(P)H-dep_reductase"/>
</dbReference>
<dbReference type="InterPro" id="IPR029039">
    <property type="entry name" value="Flavoprotein-like_sf"/>
</dbReference>
<comment type="caution">
    <text evidence="2">The sequence shown here is derived from an EMBL/GenBank/DDBJ whole genome shotgun (WGS) entry which is preliminary data.</text>
</comment>
<dbReference type="RefSeq" id="WP_358703755.1">
    <property type="nucleotide sequence ID" value="NZ_JBFACG010000013.1"/>
</dbReference>
<dbReference type="Gene3D" id="3.40.50.360">
    <property type="match status" value="1"/>
</dbReference>
<proteinExistence type="predicted"/>
<keyword evidence="2" id="KW-0560">Oxidoreductase</keyword>
<dbReference type="EMBL" id="JBJDQH010000006">
    <property type="protein sequence ID" value="MFK4266901.1"/>
    <property type="molecule type" value="Genomic_DNA"/>
</dbReference>
<protein>
    <submittedName>
        <fullName evidence="2">NADPH-dependent FMN reductase</fullName>
        <ecNumber evidence="2">1.-.-.-</ecNumber>
    </submittedName>
</protein>
<reference evidence="2 3" key="1">
    <citation type="submission" date="2024-11" db="EMBL/GenBank/DDBJ databases">
        <title>The Natural Products Discovery Center: Release of the First 8490 Sequenced Strains for Exploring Actinobacteria Biosynthetic Diversity.</title>
        <authorList>
            <person name="Kalkreuter E."/>
            <person name="Kautsar S.A."/>
            <person name="Yang D."/>
            <person name="Bader C.D."/>
            <person name="Teijaro C.N."/>
            <person name="Fluegel L."/>
            <person name="Davis C.M."/>
            <person name="Simpson J.R."/>
            <person name="Lauterbach L."/>
            <person name="Steele A.D."/>
            <person name="Gui C."/>
            <person name="Meng S."/>
            <person name="Li G."/>
            <person name="Viehrig K."/>
            <person name="Ye F."/>
            <person name="Su P."/>
            <person name="Kiefer A.F."/>
            <person name="Nichols A."/>
            <person name="Cepeda A.J."/>
            <person name="Yan W."/>
            <person name="Fan B."/>
            <person name="Jiang Y."/>
            <person name="Adhikari A."/>
            <person name="Zheng C.-J."/>
            <person name="Schuster L."/>
            <person name="Cowan T.M."/>
            <person name="Smanski M.J."/>
            <person name="Chevrette M.G."/>
            <person name="De Carvalho L.P.S."/>
            <person name="Shen B."/>
        </authorList>
    </citation>
    <scope>NUCLEOTIDE SEQUENCE [LARGE SCALE GENOMIC DNA]</scope>
    <source>
        <strain evidence="2 3">NPDC020863</strain>
    </source>
</reference>
<dbReference type="Proteomes" id="UP001620295">
    <property type="component" value="Unassembled WGS sequence"/>
</dbReference>
<feature type="domain" description="NADPH-dependent FMN reductase-like" evidence="1">
    <location>
        <begin position="6"/>
        <end position="141"/>
    </location>
</feature>
<dbReference type="SUPFAM" id="SSF52218">
    <property type="entry name" value="Flavoproteins"/>
    <property type="match status" value="1"/>
</dbReference>
<dbReference type="EC" id="1.-.-.-" evidence="2"/>
<name>A0ABW8LLV1_9ACTN</name>
<evidence type="ECO:0000313" key="2">
    <source>
        <dbReference type="EMBL" id="MFK4266901.1"/>
    </source>
</evidence>
<gene>
    <name evidence="2" type="ORF">ACI2L5_18440</name>
</gene>
<sequence>MNRTANLVLISGSLREGSTNTAVVRTLAGLLGDRARPLEYRGMAALPHFNPDDDVEPLPAEVARLRQVVAEADAVLFCTPEYAGGLPGSFKNLLDWTVGGTEIVDKPVGWINASSSATGAEGAHRALRAVLGYTGARLVEEACTRVPVPRTAVDAATGTVTDPEVREAIAEVAYALVGHVVAGWGALTTGEAAE</sequence>
<accession>A0ABW8LLV1</accession>
<dbReference type="Pfam" id="PF03358">
    <property type="entry name" value="FMN_red"/>
    <property type="match status" value="1"/>
</dbReference>
<evidence type="ECO:0000259" key="1">
    <source>
        <dbReference type="Pfam" id="PF03358"/>
    </source>
</evidence>
<dbReference type="InterPro" id="IPR005025">
    <property type="entry name" value="FMN_Rdtase-like_dom"/>
</dbReference>